<dbReference type="Gene3D" id="2.60.40.1180">
    <property type="entry name" value="Golgi alpha-mannosidase II"/>
    <property type="match status" value="1"/>
</dbReference>
<dbReference type="SUPFAM" id="SSF53335">
    <property type="entry name" value="S-adenosyl-L-methionine-dependent methyltransferases"/>
    <property type="match status" value="1"/>
</dbReference>
<keyword evidence="3" id="KW-0949">S-adenosyl-L-methionine</keyword>
<dbReference type="GO" id="GO:0008168">
    <property type="term" value="F:methyltransferase activity"/>
    <property type="evidence" value="ECO:0007669"/>
    <property type="project" value="UniProtKB-KW"/>
</dbReference>
<dbReference type="Pfam" id="PF10672">
    <property type="entry name" value="Methyltrans_SAM"/>
    <property type="match status" value="1"/>
</dbReference>
<feature type="domain" description="S-adenosylmethionine-dependent methyltransferase" evidence="4">
    <location>
        <begin position="53"/>
        <end position="250"/>
    </location>
</feature>
<evidence type="ECO:0000256" key="1">
    <source>
        <dbReference type="ARBA" id="ARBA00022603"/>
    </source>
</evidence>
<evidence type="ECO:0000256" key="3">
    <source>
        <dbReference type="ARBA" id="ARBA00022691"/>
    </source>
</evidence>
<organism evidence="5 6">
    <name type="scientific">Simkania negevensis</name>
    <dbReference type="NCBI Taxonomy" id="83561"/>
    <lineage>
        <taxon>Bacteria</taxon>
        <taxon>Pseudomonadati</taxon>
        <taxon>Chlamydiota</taxon>
        <taxon>Chlamydiia</taxon>
        <taxon>Parachlamydiales</taxon>
        <taxon>Simkaniaceae</taxon>
        <taxon>Simkania</taxon>
    </lineage>
</organism>
<evidence type="ECO:0000313" key="6">
    <source>
        <dbReference type="Proteomes" id="UP000722121"/>
    </source>
</evidence>
<comment type="caution">
    <text evidence="5">The sequence shown here is derived from an EMBL/GenBank/DDBJ whole genome shotgun (WGS) entry which is preliminary data.</text>
</comment>
<accession>A0ABS3ASX0</accession>
<dbReference type="PANTHER" id="PTHR43042">
    <property type="entry name" value="SAM-DEPENDENT METHYLTRANSFERASE"/>
    <property type="match status" value="1"/>
</dbReference>
<dbReference type="InterPro" id="IPR029063">
    <property type="entry name" value="SAM-dependent_MTases_sf"/>
</dbReference>
<dbReference type="InterPro" id="IPR019614">
    <property type="entry name" value="SAM-dep_methyl-trfase"/>
</dbReference>
<keyword evidence="2" id="KW-0808">Transferase</keyword>
<dbReference type="Proteomes" id="UP000722121">
    <property type="component" value="Unassembled WGS sequence"/>
</dbReference>
<dbReference type="Gene3D" id="3.40.50.150">
    <property type="entry name" value="Vaccinia Virus protein VP39"/>
    <property type="match status" value="1"/>
</dbReference>
<keyword evidence="6" id="KW-1185">Reference proteome</keyword>
<name>A0ABS3ASX0_9BACT</name>
<dbReference type="InterPro" id="IPR013780">
    <property type="entry name" value="Glyco_hydro_b"/>
</dbReference>
<gene>
    <name evidence="5" type="ORF">JYU14_05315</name>
</gene>
<evidence type="ECO:0000259" key="4">
    <source>
        <dbReference type="Pfam" id="PF10672"/>
    </source>
</evidence>
<evidence type="ECO:0000313" key="5">
    <source>
        <dbReference type="EMBL" id="MBN4067485.1"/>
    </source>
</evidence>
<dbReference type="EMBL" id="JAFITR010000162">
    <property type="protein sequence ID" value="MBN4067485.1"/>
    <property type="molecule type" value="Genomic_DNA"/>
</dbReference>
<protein>
    <submittedName>
        <fullName evidence="5">Class I SAM-dependent methyltransferase</fullName>
    </submittedName>
</protein>
<evidence type="ECO:0000256" key="2">
    <source>
        <dbReference type="ARBA" id="ARBA00022679"/>
    </source>
</evidence>
<dbReference type="GO" id="GO:0032259">
    <property type="term" value="P:methylation"/>
    <property type="evidence" value="ECO:0007669"/>
    <property type="project" value="UniProtKB-KW"/>
</dbReference>
<keyword evidence="1 5" id="KW-0489">Methyltransferase</keyword>
<sequence>MNEKCYCLLDSGDGRKLEQFGPYRLIRPAAQAVWHPRLPRREWERADASFSREDAMQWDFYSTLPTHWFVDVGGVTFKVLLTDFGHVGLFPEHAAVWKKAHKQAAPGMRALNLFAYSGGATLALAQKGVEVCHVDASKGMVDWARENASANALDNAPIRWIVDDVFKFIGREVRRKRFYDAIILDPPSFGRGKKGEVFKIERDLRALLDGCKQLLSNTSCFVALSCHTPGYTPQVLKNLLMEMMGERPGLITAQEMTLAPQGDGYPLPCGASALFVSHE</sequence>
<proteinExistence type="predicted"/>
<dbReference type="PANTHER" id="PTHR43042:SF2">
    <property type="entry name" value="SAM-DEPENDENT METHYLTRANSFERASE"/>
    <property type="match status" value="1"/>
</dbReference>
<reference evidence="5 6" key="1">
    <citation type="submission" date="2021-02" db="EMBL/GenBank/DDBJ databases">
        <title>Activity-based single-cell genomes from oceanic crustal fluid captures similar information to metagenomic and metatranscriptomic surveys with orders of magnitude less sampling.</title>
        <authorList>
            <person name="D'Angelo T.S."/>
            <person name="Orcutt B.N."/>
        </authorList>
    </citation>
    <scope>NUCLEOTIDE SEQUENCE [LARGE SCALE GENOMIC DNA]</scope>
    <source>
        <strain evidence="5">AH-315-G07</strain>
    </source>
</reference>
<dbReference type="CDD" id="cd02440">
    <property type="entry name" value="AdoMet_MTases"/>
    <property type="match status" value="1"/>
</dbReference>